<keyword evidence="3" id="KW-1185">Reference proteome</keyword>
<feature type="domain" description="DUF427" evidence="1">
    <location>
        <begin position="58"/>
        <end position="150"/>
    </location>
</feature>
<dbReference type="AlphaFoldDB" id="A0A4P7IH89"/>
<protein>
    <submittedName>
        <fullName evidence="2">DUF427 domain-containing protein</fullName>
    </submittedName>
</protein>
<dbReference type="Proteomes" id="UP000294853">
    <property type="component" value="Chromosome"/>
</dbReference>
<dbReference type="InterPro" id="IPR038694">
    <property type="entry name" value="DUF427_sf"/>
</dbReference>
<organism evidence="2 3">
    <name type="scientific">Nocardioides seonyuensis</name>
    <dbReference type="NCBI Taxonomy" id="2518371"/>
    <lineage>
        <taxon>Bacteria</taxon>
        <taxon>Bacillati</taxon>
        <taxon>Actinomycetota</taxon>
        <taxon>Actinomycetes</taxon>
        <taxon>Propionibacteriales</taxon>
        <taxon>Nocardioidaceae</taxon>
        <taxon>Nocardioides</taxon>
    </lineage>
</organism>
<gene>
    <name evidence="2" type="ORF">EXE58_06330</name>
</gene>
<name>A0A4P7IH89_9ACTN</name>
<evidence type="ECO:0000313" key="3">
    <source>
        <dbReference type="Proteomes" id="UP000294853"/>
    </source>
</evidence>
<sequence>MEEGSKVSSRAWSGTDRGYAFAALGDHGPVSDDVDGVRAESVWDYPRPPIVVPSPERVVIEVDGQLVADTRRSLRVLETSHPPVYYVPAEAITPGLLTPVSGTTWCEFKGSASYFDVACSSGRVVPRAAWHYPQPSAGYEALVDHVAFYPGRMDLCTVDDETVVAQPGDFYGGWITSRVTGPFKGVPGSRGW</sequence>
<proteinExistence type="predicted"/>
<evidence type="ECO:0000313" key="2">
    <source>
        <dbReference type="EMBL" id="QBX55111.1"/>
    </source>
</evidence>
<dbReference type="KEGG" id="nsn:EXE58_06330"/>
<dbReference type="OrthoDB" id="285364at2"/>
<dbReference type="Gene3D" id="2.170.150.40">
    <property type="entry name" value="Domain of unknown function (DUF427)"/>
    <property type="match status" value="1"/>
</dbReference>
<dbReference type="PANTHER" id="PTHR43058">
    <property type="entry name" value="SLR0655 PROTEIN"/>
    <property type="match status" value="1"/>
</dbReference>
<evidence type="ECO:0000259" key="1">
    <source>
        <dbReference type="Pfam" id="PF04248"/>
    </source>
</evidence>
<dbReference type="InterPro" id="IPR007361">
    <property type="entry name" value="DUF427"/>
</dbReference>
<reference evidence="2 3" key="1">
    <citation type="submission" date="2019-03" db="EMBL/GenBank/DDBJ databases">
        <title>Three New Species of Nocardioides, Nocardioides euryhalodurans sp. nov., Nocardioides seonyuensis sp. nov. and Nocardioides eburneoflavus sp. nov. Iolated from Soil.</title>
        <authorList>
            <person name="Roh S.G."/>
            <person name="Lee C."/>
            <person name="Kim M.-K."/>
            <person name="Kim S.B."/>
        </authorList>
    </citation>
    <scope>NUCLEOTIDE SEQUENCE [LARGE SCALE GENOMIC DNA]</scope>
    <source>
        <strain evidence="2 3">MMS17-SY207-3</strain>
    </source>
</reference>
<dbReference type="Pfam" id="PF04248">
    <property type="entry name" value="NTP_transf_9"/>
    <property type="match status" value="1"/>
</dbReference>
<dbReference type="EMBL" id="CP038436">
    <property type="protein sequence ID" value="QBX55111.1"/>
    <property type="molecule type" value="Genomic_DNA"/>
</dbReference>
<dbReference type="PANTHER" id="PTHR43058:SF1">
    <property type="entry name" value="DUF427 DOMAIN-CONTAINING PROTEIN"/>
    <property type="match status" value="1"/>
</dbReference>
<accession>A0A4P7IH89</accession>